<proteinExistence type="predicted"/>
<feature type="region of interest" description="Disordered" evidence="1">
    <location>
        <begin position="158"/>
        <end position="182"/>
    </location>
</feature>
<organism evidence="2 3">
    <name type="scientific">Caballeronia sordidicola</name>
    <name type="common">Burkholderia sordidicola</name>
    <dbReference type="NCBI Taxonomy" id="196367"/>
    <lineage>
        <taxon>Bacteria</taxon>
        <taxon>Pseudomonadati</taxon>
        <taxon>Pseudomonadota</taxon>
        <taxon>Betaproteobacteria</taxon>
        <taxon>Burkholderiales</taxon>
        <taxon>Burkholderiaceae</taxon>
        <taxon>Caballeronia</taxon>
    </lineage>
</organism>
<evidence type="ECO:0000313" key="2">
    <source>
        <dbReference type="EMBL" id="OTP79259.1"/>
    </source>
</evidence>
<comment type="caution">
    <text evidence="2">The sequence shown here is derived from an EMBL/GenBank/DDBJ whole genome shotgun (WGS) entry which is preliminary data.</text>
</comment>
<accession>A0A242N6E3</accession>
<feature type="region of interest" description="Disordered" evidence="1">
    <location>
        <begin position="106"/>
        <end position="128"/>
    </location>
</feature>
<dbReference type="AlphaFoldDB" id="A0A242N6E3"/>
<name>A0A242N6E3_CABSO</name>
<gene>
    <name evidence="2" type="ORF">PAMC26577_02125</name>
</gene>
<dbReference type="Proteomes" id="UP000195221">
    <property type="component" value="Unassembled WGS sequence"/>
</dbReference>
<evidence type="ECO:0000256" key="1">
    <source>
        <dbReference type="SAM" id="MobiDB-lite"/>
    </source>
</evidence>
<protein>
    <submittedName>
        <fullName evidence="2">Uncharacterized protein</fullName>
    </submittedName>
</protein>
<evidence type="ECO:0000313" key="3">
    <source>
        <dbReference type="Proteomes" id="UP000195221"/>
    </source>
</evidence>
<dbReference type="EMBL" id="NBTZ01000013">
    <property type="protein sequence ID" value="OTP79259.1"/>
    <property type="molecule type" value="Genomic_DNA"/>
</dbReference>
<sequence length="182" mass="19707">MVAFQRVVNRCSLNAGVMPVTDLLAKRLERGHACARQMWSAAKHAGNHGVVRQRLPGIQPAALVGHTTNSGQLLATHQAATPDVAIRIALPHADKDLTVLKQFEPPVGHGHSVQKERESTHLESSNRVQHLAPVAPIRRSLTGSFTPVTDWRHNADPALAPMRRSSGGANTPIPEWLHNAGQ</sequence>
<reference evidence="2 3" key="1">
    <citation type="submission" date="2017-03" db="EMBL/GenBank/DDBJ databases">
        <title>Genome analysis of strain PAMC 26577.</title>
        <authorList>
            <person name="Oh H.-M."/>
            <person name="Yang J.-A."/>
        </authorList>
    </citation>
    <scope>NUCLEOTIDE SEQUENCE [LARGE SCALE GENOMIC DNA]</scope>
    <source>
        <strain evidence="2 3">PAMC 26577</strain>
    </source>
</reference>